<reference evidence="1" key="1">
    <citation type="submission" date="2023-01" db="EMBL/GenBank/DDBJ databases">
        <title>The chitinases involved in constricting ring structure development in the nematode-trapping fungus Drechslerella dactyloides.</title>
        <authorList>
            <person name="Wang R."/>
            <person name="Zhang L."/>
            <person name="Tang P."/>
            <person name="Li S."/>
            <person name="Liang L."/>
        </authorList>
    </citation>
    <scope>NUCLEOTIDE SEQUENCE</scope>
    <source>
        <strain evidence="1">YMF1.00031</strain>
    </source>
</reference>
<proteinExistence type="predicted"/>
<gene>
    <name evidence="1" type="ORF">Dda_7264</name>
</gene>
<dbReference type="EMBL" id="JAQGDS010000010">
    <property type="protein sequence ID" value="KAJ6257479.1"/>
    <property type="molecule type" value="Genomic_DNA"/>
</dbReference>
<keyword evidence="2" id="KW-1185">Reference proteome</keyword>
<name>A0AAD6IT30_DREDA</name>
<accession>A0AAD6IT30</accession>
<sequence>MLASRMLNRSSKSLLGGALGKRSLATVTGSTGRLMPKINRGATPVSHDRATFTIRVCLVSLTTSLTSRIAD</sequence>
<comment type="caution">
    <text evidence="1">The sequence shown here is derived from an EMBL/GenBank/DDBJ whole genome shotgun (WGS) entry which is preliminary data.</text>
</comment>
<dbReference type="AlphaFoldDB" id="A0AAD6IT30"/>
<protein>
    <submittedName>
        <fullName evidence="1">Dihydroorotase</fullName>
    </submittedName>
</protein>
<dbReference type="Proteomes" id="UP001221413">
    <property type="component" value="Unassembled WGS sequence"/>
</dbReference>
<evidence type="ECO:0000313" key="2">
    <source>
        <dbReference type="Proteomes" id="UP001221413"/>
    </source>
</evidence>
<evidence type="ECO:0000313" key="1">
    <source>
        <dbReference type="EMBL" id="KAJ6257479.1"/>
    </source>
</evidence>
<organism evidence="1 2">
    <name type="scientific">Drechslerella dactyloides</name>
    <name type="common">Nematode-trapping fungus</name>
    <name type="synonym">Arthrobotrys dactyloides</name>
    <dbReference type="NCBI Taxonomy" id="74499"/>
    <lineage>
        <taxon>Eukaryota</taxon>
        <taxon>Fungi</taxon>
        <taxon>Dikarya</taxon>
        <taxon>Ascomycota</taxon>
        <taxon>Pezizomycotina</taxon>
        <taxon>Orbiliomycetes</taxon>
        <taxon>Orbiliales</taxon>
        <taxon>Orbiliaceae</taxon>
        <taxon>Drechslerella</taxon>
    </lineage>
</organism>